<evidence type="ECO:0000313" key="1">
    <source>
        <dbReference type="EnsemblPlants" id="OB10G18750.1"/>
    </source>
</evidence>
<organism evidence="1">
    <name type="scientific">Oryza brachyantha</name>
    <name type="common">malo sina</name>
    <dbReference type="NCBI Taxonomy" id="4533"/>
    <lineage>
        <taxon>Eukaryota</taxon>
        <taxon>Viridiplantae</taxon>
        <taxon>Streptophyta</taxon>
        <taxon>Embryophyta</taxon>
        <taxon>Tracheophyta</taxon>
        <taxon>Spermatophyta</taxon>
        <taxon>Magnoliopsida</taxon>
        <taxon>Liliopsida</taxon>
        <taxon>Poales</taxon>
        <taxon>Poaceae</taxon>
        <taxon>BOP clade</taxon>
        <taxon>Oryzoideae</taxon>
        <taxon>Oryzeae</taxon>
        <taxon>Oryzinae</taxon>
        <taxon>Oryza</taxon>
    </lineage>
</organism>
<dbReference type="Gramene" id="OB10G18750.1">
    <property type="protein sequence ID" value="OB10G18750.1"/>
    <property type="gene ID" value="OB10G18750"/>
</dbReference>
<evidence type="ECO:0000313" key="2">
    <source>
        <dbReference type="Proteomes" id="UP000006038"/>
    </source>
</evidence>
<reference evidence="1" key="2">
    <citation type="submission" date="2013-04" db="UniProtKB">
        <authorList>
            <consortium name="EnsemblPlants"/>
        </authorList>
    </citation>
    <scope>IDENTIFICATION</scope>
</reference>
<dbReference type="HOGENOM" id="CLU_2907675_0_0_1"/>
<keyword evidence="2" id="KW-1185">Reference proteome</keyword>
<accession>J3N2X7</accession>
<name>J3N2X7_ORYBR</name>
<dbReference type="EnsemblPlants" id="OB10G18750.1">
    <property type="protein sequence ID" value="OB10G18750.1"/>
    <property type="gene ID" value="OB10G18750"/>
</dbReference>
<protein>
    <submittedName>
        <fullName evidence="1">Uncharacterized protein</fullName>
    </submittedName>
</protein>
<dbReference type="Proteomes" id="UP000006038">
    <property type="component" value="Chromosome 10"/>
</dbReference>
<reference evidence="1" key="1">
    <citation type="journal article" date="2013" name="Nat. Commun.">
        <title>Whole-genome sequencing of Oryza brachyantha reveals mechanisms underlying Oryza genome evolution.</title>
        <authorList>
            <person name="Chen J."/>
            <person name="Huang Q."/>
            <person name="Gao D."/>
            <person name="Wang J."/>
            <person name="Lang Y."/>
            <person name="Liu T."/>
            <person name="Li B."/>
            <person name="Bai Z."/>
            <person name="Luis Goicoechea J."/>
            <person name="Liang C."/>
            <person name="Chen C."/>
            <person name="Zhang W."/>
            <person name="Sun S."/>
            <person name="Liao Y."/>
            <person name="Zhang X."/>
            <person name="Yang L."/>
            <person name="Song C."/>
            <person name="Wang M."/>
            <person name="Shi J."/>
            <person name="Liu G."/>
            <person name="Liu J."/>
            <person name="Zhou H."/>
            <person name="Zhou W."/>
            <person name="Yu Q."/>
            <person name="An N."/>
            <person name="Chen Y."/>
            <person name="Cai Q."/>
            <person name="Wang B."/>
            <person name="Liu B."/>
            <person name="Min J."/>
            <person name="Huang Y."/>
            <person name="Wu H."/>
            <person name="Li Z."/>
            <person name="Zhang Y."/>
            <person name="Yin Y."/>
            <person name="Song W."/>
            <person name="Jiang J."/>
            <person name="Jackson S.A."/>
            <person name="Wing R.A."/>
            <person name="Wang J."/>
            <person name="Chen M."/>
        </authorList>
    </citation>
    <scope>NUCLEOTIDE SEQUENCE [LARGE SCALE GENOMIC DNA]</scope>
    <source>
        <strain evidence="1">cv. IRGC 101232</strain>
    </source>
</reference>
<dbReference type="AlphaFoldDB" id="J3N2X7"/>
<sequence length="62" mass="7176">MAVNLLLLFYPFSRKHKHKALILESNYMTDVLLVIVYCSCPPRDGTNEMKLELPVLLPDKSR</sequence>
<proteinExistence type="predicted"/>